<evidence type="ECO:0000313" key="1">
    <source>
        <dbReference type="EMBL" id="CAH6723008.1"/>
    </source>
</evidence>
<protein>
    <submittedName>
        <fullName evidence="1">Uncharacterized protein</fullName>
    </submittedName>
</protein>
<gene>
    <name evidence="1" type="ORF">CLIB1444_12S02190</name>
</gene>
<proteinExistence type="predicted"/>
<accession>A0ACA9YE69</accession>
<dbReference type="Proteomes" id="UP001152531">
    <property type="component" value="Unassembled WGS sequence"/>
</dbReference>
<keyword evidence="2" id="KW-1185">Reference proteome</keyword>
<evidence type="ECO:0000313" key="2">
    <source>
        <dbReference type="Proteomes" id="UP001152531"/>
    </source>
</evidence>
<name>A0ACA9YE69_9ASCO</name>
<reference evidence="1" key="1">
    <citation type="submission" date="2022-06" db="EMBL/GenBank/DDBJ databases">
        <authorList>
            <person name="Legras J.-L."/>
            <person name="Devillers H."/>
            <person name="Grondin C."/>
        </authorList>
    </citation>
    <scope>NUCLEOTIDE SEQUENCE</scope>
    <source>
        <strain evidence="1">CLIB 1444</strain>
    </source>
</reference>
<dbReference type="EMBL" id="CALSDN010000012">
    <property type="protein sequence ID" value="CAH6723008.1"/>
    <property type="molecule type" value="Genomic_DNA"/>
</dbReference>
<comment type="caution">
    <text evidence="1">The sequence shown here is derived from an EMBL/GenBank/DDBJ whole genome shotgun (WGS) entry which is preliminary data.</text>
</comment>
<organism evidence="1 2">
    <name type="scientific">[Candida] jaroonii</name>
    <dbReference type="NCBI Taxonomy" id="467808"/>
    <lineage>
        <taxon>Eukaryota</taxon>
        <taxon>Fungi</taxon>
        <taxon>Dikarya</taxon>
        <taxon>Ascomycota</taxon>
        <taxon>Saccharomycotina</taxon>
        <taxon>Pichiomycetes</taxon>
        <taxon>Debaryomycetaceae</taxon>
        <taxon>Yamadazyma</taxon>
    </lineage>
</organism>
<sequence length="251" mass="29003">MKTSPSRTSPSKPVVFSEPIGGEGNEEVFKKPSPRVSTANLTEKTNQSNARQGTNSFDSDSFNSMSSPCDRFKEDSIEEIERFLKSQHLDIEDSELHLSSLEVLQQHIDELVDGVKYQDKVEQLPPFDWEKIQNAYGDIMNNFVTQAKGILEEMHDIENVSLPFPIVPQMRTNFLEFEIMAKHLFQIRSWQMFSKVCRLTSFQTVWTVLTIFRIKNVSKAMDEKQEEISAISEKFNELQTTLKTEFEKFES</sequence>